<organism evidence="9">
    <name type="scientific">uncultured Desulfovibrio sp</name>
    <dbReference type="NCBI Taxonomy" id="167968"/>
    <lineage>
        <taxon>Bacteria</taxon>
        <taxon>Pseudomonadati</taxon>
        <taxon>Thermodesulfobacteriota</taxon>
        <taxon>Desulfovibrionia</taxon>
        <taxon>Desulfovibrionales</taxon>
        <taxon>Desulfovibrionaceae</taxon>
        <taxon>Desulfovibrio</taxon>
        <taxon>environmental samples</taxon>
    </lineage>
</organism>
<dbReference type="Pfam" id="PF12838">
    <property type="entry name" value="Fer4_7"/>
    <property type="match status" value="1"/>
</dbReference>
<feature type="domain" description="4Fe-4S ferredoxin-type" evidence="8">
    <location>
        <begin position="64"/>
        <end position="93"/>
    </location>
</feature>
<keyword evidence="4" id="KW-0004">4Fe-4S</keyword>
<evidence type="ECO:0000256" key="2">
    <source>
        <dbReference type="ARBA" id="ARBA00009173"/>
    </source>
</evidence>
<dbReference type="SUPFAM" id="SSF56770">
    <property type="entry name" value="HydA/Nqo6-like"/>
    <property type="match status" value="1"/>
</dbReference>
<dbReference type="PROSITE" id="PS00198">
    <property type="entry name" value="4FE4S_FER_1"/>
    <property type="match status" value="1"/>
</dbReference>
<evidence type="ECO:0000313" key="9">
    <source>
        <dbReference type="EMBL" id="SCM74078.1"/>
    </source>
</evidence>
<dbReference type="InterPro" id="IPR006137">
    <property type="entry name" value="NADH_UbQ_OxRdtase-like_20kDa"/>
</dbReference>
<dbReference type="Gene3D" id="3.30.70.20">
    <property type="match status" value="1"/>
</dbReference>
<evidence type="ECO:0000256" key="1">
    <source>
        <dbReference type="ARBA" id="ARBA00001966"/>
    </source>
</evidence>
<dbReference type="GO" id="GO:0046872">
    <property type="term" value="F:metal ion binding"/>
    <property type="evidence" value="ECO:0007669"/>
    <property type="project" value="UniProtKB-KW"/>
</dbReference>
<dbReference type="RefSeq" id="WP_179981000.1">
    <property type="nucleotide sequence ID" value="NZ_LT608333.1"/>
</dbReference>
<name>A0A212L989_9BACT</name>
<evidence type="ECO:0000256" key="3">
    <source>
        <dbReference type="ARBA" id="ARBA00010870"/>
    </source>
</evidence>
<dbReference type="InterPro" id="IPR017900">
    <property type="entry name" value="4Fe4S_Fe_S_CS"/>
</dbReference>
<dbReference type="Pfam" id="PF01058">
    <property type="entry name" value="Oxidored_q6"/>
    <property type="match status" value="1"/>
</dbReference>
<protein>
    <submittedName>
        <fullName evidence="9">NADH ubiquinone oxidoreductase 20 kDa subunit</fullName>
    </submittedName>
</protein>
<evidence type="ECO:0000259" key="8">
    <source>
        <dbReference type="PROSITE" id="PS51379"/>
    </source>
</evidence>
<keyword evidence="9" id="KW-0830">Ubiquinone</keyword>
<evidence type="ECO:0000256" key="7">
    <source>
        <dbReference type="ARBA" id="ARBA00023014"/>
    </source>
</evidence>
<dbReference type="SUPFAM" id="SSF54862">
    <property type="entry name" value="4Fe-4S ferredoxins"/>
    <property type="match status" value="1"/>
</dbReference>
<evidence type="ECO:0000256" key="4">
    <source>
        <dbReference type="ARBA" id="ARBA00022485"/>
    </source>
</evidence>
<accession>A0A212L989</accession>
<dbReference type="InterPro" id="IPR017896">
    <property type="entry name" value="4Fe4S_Fe-S-bd"/>
</dbReference>
<dbReference type="EMBL" id="FMJC01000002">
    <property type="protein sequence ID" value="SCM74078.1"/>
    <property type="molecule type" value="Genomic_DNA"/>
</dbReference>
<keyword evidence="5" id="KW-0479">Metal-binding</keyword>
<dbReference type="GO" id="GO:0051539">
    <property type="term" value="F:4 iron, 4 sulfur cluster binding"/>
    <property type="evidence" value="ECO:0007669"/>
    <property type="project" value="UniProtKB-KW"/>
</dbReference>
<reference evidence="9" key="1">
    <citation type="submission" date="2016-08" db="EMBL/GenBank/DDBJ databases">
        <authorList>
            <person name="Seilhamer J.J."/>
        </authorList>
    </citation>
    <scope>NUCLEOTIDE SEQUENCE</scope>
    <source>
        <strain evidence="9">86-1</strain>
    </source>
</reference>
<comment type="similarity">
    <text evidence="3">Belongs to the FrhG family.</text>
</comment>
<feature type="domain" description="4Fe-4S ferredoxin-type" evidence="8">
    <location>
        <begin position="31"/>
        <end position="60"/>
    </location>
</feature>
<keyword evidence="6" id="KW-0408">Iron</keyword>
<evidence type="ECO:0000256" key="5">
    <source>
        <dbReference type="ARBA" id="ARBA00022723"/>
    </source>
</evidence>
<sequence length="254" mass="27303">MLHIIKERIRQKYRTLDYPHQQPVLSPRYMGRPNLTPVNCGGCTACYAACPTGALLPTEGAPDSTPTLDMGRCTFCGACRDACPQQAIVFTGEHRMAVFRREDLLVVPGQPAPQAATPSTPGKFSLFRRSLKLRQVSAAGCNACEADCNVLGTLVFDLPRFGIDFVASPRHADGILVTGPVSENMRLAVIDTYDAIPEPRLVAAVGACAISGGLFRNGPQCNNGITDILPVDLFVPGCPPNPWTILDGLLALRR</sequence>
<comment type="similarity">
    <text evidence="2">Belongs to the complex I 20 kDa subunit family.</text>
</comment>
<evidence type="ECO:0000256" key="6">
    <source>
        <dbReference type="ARBA" id="ARBA00023004"/>
    </source>
</evidence>
<dbReference type="Gene3D" id="3.40.50.12280">
    <property type="match status" value="1"/>
</dbReference>
<comment type="cofactor">
    <cofactor evidence="1">
        <name>[4Fe-4S] cluster</name>
        <dbReference type="ChEBI" id="CHEBI:49883"/>
    </cofactor>
</comment>
<dbReference type="PANTHER" id="PTHR42989">
    <property type="entry name" value="HYDROGENASE-4 COMPONENT I"/>
    <property type="match status" value="1"/>
</dbReference>
<gene>
    <name evidence="9" type="ORF">KL86DES1_21719</name>
</gene>
<dbReference type="InterPro" id="IPR052375">
    <property type="entry name" value="Complex_I_20kDa-like"/>
</dbReference>
<keyword evidence="7" id="KW-0411">Iron-sulfur</keyword>
<dbReference type="AlphaFoldDB" id="A0A212L989"/>
<dbReference type="PANTHER" id="PTHR42989:SF1">
    <property type="entry name" value="FORMATE HYDROGENLYASE SUBUNIT 7-RELATED"/>
    <property type="match status" value="1"/>
</dbReference>
<dbReference type="PROSITE" id="PS51379">
    <property type="entry name" value="4FE4S_FER_2"/>
    <property type="match status" value="2"/>
</dbReference>
<proteinExistence type="inferred from homology"/>